<dbReference type="GO" id="GO:0008270">
    <property type="term" value="F:zinc ion binding"/>
    <property type="evidence" value="ECO:0007669"/>
    <property type="project" value="UniProtKB-KW"/>
</dbReference>
<evidence type="ECO:0000256" key="2">
    <source>
        <dbReference type="SAM" id="MobiDB-lite"/>
    </source>
</evidence>
<evidence type="ECO:0000256" key="1">
    <source>
        <dbReference type="PROSITE-ProRule" id="PRU00047"/>
    </source>
</evidence>
<dbReference type="PROSITE" id="PS50158">
    <property type="entry name" value="ZF_CCHC"/>
    <property type="match status" value="1"/>
</dbReference>
<feature type="region of interest" description="Disordered" evidence="2">
    <location>
        <begin position="1"/>
        <end position="25"/>
    </location>
</feature>
<dbReference type="AlphaFoldDB" id="A0AAQ4FJZ8"/>
<keyword evidence="1" id="KW-0862">Zinc</keyword>
<gene>
    <name evidence="4" type="ORF">V5799_022710</name>
</gene>
<keyword evidence="1" id="KW-0479">Metal-binding</keyword>
<accession>A0AAQ4FJZ8</accession>
<evidence type="ECO:0000313" key="5">
    <source>
        <dbReference type="Proteomes" id="UP001321473"/>
    </source>
</evidence>
<feature type="domain" description="CCHC-type" evidence="3">
    <location>
        <begin position="197"/>
        <end position="210"/>
    </location>
</feature>
<proteinExistence type="predicted"/>
<dbReference type="Proteomes" id="UP001321473">
    <property type="component" value="Unassembled WGS sequence"/>
</dbReference>
<reference evidence="4 5" key="1">
    <citation type="journal article" date="2023" name="Arcadia Sci">
        <title>De novo assembly of a long-read Amblyomma americanum tick genome.</title>
        <authorList>
            <person name="Chou S."/>
            <person name="Poskanzer K.E."/>
            <person name="Rollins M."/>
            <person name="Thuy-Boun P.S."/>
        </authorList>
    </citation>
    <scope>NUCLEOTIDE SEQUENCE [LARGE SCALE GENOMIC DNA]</scope>
    <source>
        <strain evidence="4">F_SG_1</strain>
        <tissue evidence="4">Salivary glands</tissue>
    </source>
</reference>
<name>A0AAQ4FJZ8_AMBAM</name>
<keyword evidence="5" id="KW-1185">Reference proteome</keyword>
<dbReference type="GO" id="GO:0003676">
    <property type="term" value="F:nucleic acid binding"/>
    <property type="evidence" value="ECO:0007669"/>
    <property type="project" value="InterPro"/>
</dbReference>
<comment type="caution">
    <text evidence="4">The sequence shown here is derived from an EMBL/GenBank/DDBJ whole genome shotgun (WGS) entry which is preliminary data.</text>
</comment>
<keyword evidence="1" id="KW-0863">Zinc-finger</keyword>
<organism evidence="4 5">
    <name type="scientific">Amblyomma americanum</name>
    <name type="common">Lone star tick</name>
    <dbReference type="NCBI Taxonomy" id="6943"/>
    <lineage>
        <taxon>Eukaryota</taxon>
        <taxon>Metazoa</taxon>
        <taxon>Ecdysozoa</taxon>
        <taxon>Arthropoda</taxon>
        <taxon>Chelicerata</taxon>
        <taxon>Arachnida</taxon>
        <taxon>Acari</taxon>
        <taxon>Parasitiformes</taxon>
        <taxon>Ixodida</taxon>
        <taxon>Ixodoidea</taxon>
        <taxon>Ixodidae</taxon>
        <taxon>Amblyomminae</taxon>
        <taxon>Amblyomma</taxon>
    </lineage>
</organism>
<evidence type="ECO:0000259" key="3">
    <source>
        <dbReference type="PROSITE" id="PS50158"/>
    </source>
</evidence>
<dbReference type="EMBL" id="JARKHS020001746">
    <property type="protein sequence ID" value="KAK8787510.1"/>
    <property type="molecule type" value="Genomic_DNA"/>
</dbReference>
<protein>
    <recommendedName>
        <fullName evidence="3">CCHC-type domain-containing protein</fullName>
    </recommendedName>
</protein>
<dbReference type="InterPro" id="IPR001878">
    <property type="entry name" value="Znf_CCHC"/>
</dbReference>
<sequence>MLTRNAAAHGTYHDPSIQPSTTATCDQQTTQNGLLMLLTPRSGQDFASFTTGGFYKAVRSVVGTAMLLSSRSTVRGGLLVEVGSADAARKLFRTDKLCGVAVDVHIPRSDQRNVGLIHDVTKWYTDEEIAEQLSSQGVVHARRVRTRVREGSTSELRAEATDKVMLVFMPNEERPRSVKLNAVDHEVEEYVSEVPQCFHCQRMGHVSKHCQFNTRCARCSGPHPTADCQALSPVRCANCGQGHFATWRNCPARLKGTVPEL</sequence>
<evidence type="ECO:0000313" key="4">
    <source>
        <dbReference type="EMBL" id="KAK8787510.1"/>
    </source>
</evidence>